<keyword evidence="4" id="KW-1185">Reference proteome</keyword>
<comment type="caution">
    <text evidence="3">The sequence shown here is derived from an EMBL/GenBank/DDBJ whole genome shotgun (WGS) entry which is preliminary data.</text>
</comment>
<evidence type="ECO:0000256" key="1">
    <source>
        <dbReference type="SAM" id="MobiDB-lite"/>
    </source>
</evidence>
<proteinExistence type="predicted"/>
<protein>
    <submittedName>
        <fullName evidence="3">Uncharacterized protein</fullName>
    </submittedName>
</protein>
<evidence type="ECO:0000313" key="3">
    <source>
        <dbReference type="EMBL" id="KAK9922922.1"/>
    </source>
</evidence>
<reference evidence="3 4" key="1">
    <citation type="journal article" date="2023" name="G3 (Bethesda)">
        <title>A chromosome-length genome assembly and annotation of blackberry (Rubus argutus, cv. 'Hillquist').</title>
        <authorList>
            <person name="Bruna T."/>
            <person name="Aryal R."/>
            <person name="Dudchenko O."/>
            <person name="Sargent D.J."/>
            <person name="Mead D."/>
            <person name="Buti M."/>
            <person name="Cavallini A."/>
            <person name="Hytonen T."/>
            <person name="Andres J."/>
            <person name="Pham M."/>
            <person name="Weisz D."/>
            <person name="Mascagni F."/>
            <person name="Usai G."/>
            <person name="Natali L."/>
            <person name="Bassil N."/>
            <person name="Fernandez G.E."/>
            <person name="Lomsadze A."/>
            <person name="Armour M."/>
            <person name="Olukolu B."/>
            <person name="Poorten T."/>
            <person name="Britton C."/>
            <person name="Davik J."/>
            <person name="Ashrafi H."/>
            <person name="Aiden E.L."/>
            <person name="Borodovsky M."/>
            <person name="Worthington M."/>
        </authorList>
    </citation>
    <scope>NUCLEOTIDE SEQUENCE [LARGE SCALE GENOMIC DNA]</scope>
    <source>
        <strain evidence="3">PI 553951</strain>
    </source>
</reference>
<accession>A0AAW1WHY5</accession>
<organism evidence="3 4">
    <name type="scientific">Rubus argutus</name>
    <name type="common">Southern blackberry</name>
    <dbReference type="NCBI Taxonomy" id="59490"/>
    <lineage>
        <taxon>Eukaryota</taxon>
        <taxon>Viridiplantae</taxon>
        <taxon>Streptophyta</taxon>
        <taxon>Embryophyta</taxon>
        <taxon>Tracheophyta</taxon>
        <taxon>Spermatophyta</taxon>
        <taxon>Magnoliopsida</taxon>
        <taxon>eudicotyledons</taxon>
        <taxon>Gunneridae</taxon>
        <taxon>Pentapetalae</taxon>
        <taxon>rosids</taxon>
        <taxon>fabids</taxon>
        <taxon>Rosales</taxon>
        <taxon>Rosaceae</taxon>
        <taxon>Rosoideae</taxon>
        <taxon>Rosoideae incertae sedis</taxon>
        <taxon>Rubus</taxon>
    </lineage>
</organism>
<dbReference type="EMBL" id="JBEDUW010000006">
    <property type="protein sequence ID" value="KAK9922922.1"/>
    <property type="molecule type" value="Genomic_DNA"/>
</dbReference>
<dbReference type="AlphaFoldDB" id="A0AAW1WHY5"/>
<sequence>MNTGLWVAWAVVDLIGLMKWNGDGQREIGGAALQVLETEEARAHGGERGSHLTTSSLLHPNPTPSCVATNQSSAPGDPFSTLCRCSPHHPAADETSRFHREITDPIAQSWALFLAASLSIAVPALPSHGRTSPSDAEPFSSAGVPQSLQLNHCATPIRPLFPSLLLQDHHSLPQRTPHLPSSVSALKSEEPTTGWRPKEEETSHGLGKNSERKRTKK</sequence>
<dbReference type="Proteomes" id="UP001457282">
    <property type="component" value="Unassembled WGS sequence"/>
</dbReference>
<name>A0AAW1WHY5_RUBAR</name>
<feature type="region of interest" description="Disordered" evidence="1">
    <location>
        <begin position="172"/>
        <end position="217"/>
    </location>
</feature>
<evidence type="ECO:0000256" key="2">
    <source>
        <dbReference type="SAM" id="SignalP"/>
    </source>
</evidence>
<feature type="signal peptide" evidence="2">
    <location>
        <begin position="1"/>
        <end position="24"/>
    </location>
</feature>
<gene>
    <name evidence="3" type="ORF">M0R45_031359</name>
</gene>
<keyword evidence="2" id="KW-0732">Signal</keyword>
<feature type="chain" id="PRO_5043957319" evidence="2">
    <location>
        <begin position="25"/>
        <end position="217"/>
    </location>
</feature>
<evidence type="ECO:0000313" key="4">
    <source>
        <dbReference type="Proteomes" id="UP001457282"/>
    </source>
</evidence>